<comment type="caution">
    <text evidence="2">The sequence shown here is derived from an EMBL/GenBank/DDBJ whole genome shotgun (WGS) entry which is preliminary data.</text>
</comment>
<evidence type="ECO:0000313" key="3">
    <source>
        <dbReference type="Proteomes" id="UP001225356"/>
    </source>
</evidence>
<evidence type="ECO:0000313" key="2">
    <source>
        <dbReference type="EMBL" id="MDP9847070.1"/>
    </source>
</evidence>
<keyword evidence="1" id="KW-0812">Transmembrane</keyword>
<dbReference type="Proteomes" id="UP001225356">
    <property type="component" value="Unassembled WGS sequence"/>
</dbReference>
<proteinExistence type="predicted"/>
<accession>A0ABT9QL23</accession>
<organism evidence="2 3">
    <name type="scientific">Streptosporangium lutulentum</name>
    <dbReference type="NCBI Taxonomy" id="1461250"/>
    <lineage>
        <taxon>Bacteria</taxon>
        <taxon>Bacillati</taxon>
        <taxon>Actinomycetota</taxon>
        <taxon>Actinomycetes</taxon>
        <taxon>Streptosporangiales</taxon>
        <taxon>Streptosporangiaceae</taxon>
        <taxon>Streptosporangium</taxon>
    </lineage>
</organism>
<dbReference type="RefSeq" id="WP_307564033.1">
    <property type="nucleotide sequence ID" value="NZ_JAUSQU010000001.1"/>
</dbReference>
<sequence>MDSKERRSKALRDLSDLASWAVPGRIGDRGEGDDVSAIDPDSLYPRLPSKSPRVSWWRMPFTADTWRRTLYALLVLPVAIVFATPWVVRGITHAQGSLLRRMPGTADRGPAARTPSV</sequence>
<feature type="transmembrane region" description="Helical" evidence="1">
    <location>
        <begin position="69"/>
        <end position="88"/>
    </location>
</feature>
<keyword evidence="3" id="KW-1185">Reference proteome</keyword>
<keyword evidence="1" id="KW-1133">Transmembrane helix</keyword>
<name>A0ABT9QL23_9ACTN</name>
<evidence type="ECO:0000256" key="1">
    <source>
        <dbReference type="SAM" id="Phobius"/>
    </source>
</evidence>
<reference evidence="2 3" key="1">
    <citation type="submission" date="2023-07" db="EMBL/GenBank/DDBJ databases">
        <title>Sequencing the genomes of 1000 actinobacteria strains.</title>
        <authorList>
            <person name="Klenk H.-P."/>
        </authorList>
    </citation>
    <scope>NUCLEOTIDE SEQUENCE [LARGE SCALE GENOMIC DNA]</scope>
    <source>
        <strain evidence="2 3">DSM 46740</strain>
    </source>
</reference>
<gene>
    <name evidence="2" type="ORF">J2853_006281</name>
</gene>
<protein>
    <submittedName>
        <fullName evidence="2">Uncharacterized protein</fullName>
    </submittedName>
</protein>
<keyword evidence="1" id="KW-0472">Membrane</keyword>
<dbReference type="EMBL" id="JAUSQU010000001">
    <property type="protein sequence ID" value="MDP9847070.1"/>
    <property type="molecule type" value="Genomic_DNA"/>
</dbReference>